<sequence>MKNRTKPKPKFEIQTFFTIRGKHSFLAISPKSERGKCESTVLTDFVVLEVLRVSIPRPQGRPCAATAAAATALFRGNVKETTKRSSVLRSSLLFREFTVYFDVYSTSFARCC</sequence>
<reference evidence="1" key="2">
    <citation type="submission" date="2015-06" db="UniProtKB">
        <authorList>
            <consortium name="EnsemblPlants"/>
        </authorList>
    </citation>
    <scope>IDENTIFICATION</scope>
    <source>
        <strain evidence="1">DM1-3 516 R44</strain>
    </source>
</reference>
<dbReference type="PaxDb" id="4113-PGSC0003DMT400029200"/>
<dbReference type="HOGENOM" id="CLU_2150395_0_0_1"/>
<accession>M1ASE4</accession>
<dbReference type="Gramene" id="PGSC0003DMT400029200">
    <property type="protein sequence ID" value="PGSC0003DMT400029200"/>
    <property type="gene ID" value="PGSC0003DMG400011232"/>
</dbReference>
<proteinExistence type="predicted"/>
<reference evidence="2" key="1">
    <citation type="journal article" date="2011" name="Nature">
        <title>Genome sequence and analysis of the tuber crop potato.</title>
        <authorList>
            <consortium name="The Potato Genome Sequencing Consortium"/>
        </authorList>
    </citation>
    <scope>NUCLEOTIDE SEQUENCE [LARGE SCALE GENOMIC DNA]</scope>
    <source>
        <strain evidence="2">cv. DM1-3 516 R44</strain>
    </source>
</reference>
<keyword evidence="2" id="KW-1185">Reference proteome</keyword>
<evidence type="ECO:0000313" key="1">
    <source>
        <dbReference type="EnsemblPlants" id="PGSC0003DMT400029200"/>
    </source>
</evidence>
<dbReference type="InParanoid" id="M1ASE4"/>
<evidence type="ECO:0000313" key="2">
    <source>
        <dbReference type="Proteomes" id="UP000011115"/>
    </source>
</evidence>
<dbReference type="Proteomes" id="UP000011115">
    <property type="component" value="Unassembled WGS sequence"/>
</dbReference>
<organism evidence="1 2">
    <name type="scientific">Solanum tuberosum</name>
    <name type="common">Potato</name>
    <dbReference type="NCBI Taxonomy" id="4113"/>
    <lineage>
        <taxon>Eukaryota</taxon>
        <taxon>Viridiplantae</taxon>
        <taxon>Streptophyta</taxon>
        <taxon>Embryophyta</taxon>
        <taxon>Tracheophyta</taxon>
        <taxon>Spermatophyta</taxon>
        <taxon>Magnoliopsida</taxon>
        <taxon>eudicotyledons</taxon>
        <taxon>Gunneridae</taxon>
        <taxon>Pentapetalae</taxon>
        <taxon>asterids</taxon>
        <taxon>lamiids</taxon>
        <taxon>Solanales</taxon>
        <taxon>Solanaceae</taxon>
        <taxon>Solanoideae</taxon>
        <taxon>Solaneae</taxon>
        <taxon>Solanum</taxon>
    </lineage>
</organism>
<name>M1ASE4_SOLTU</name>
<protein>
    <submittedName>
        <fullName evidence="1">Uncharacterized protein</fullName>
    </submittedName>
</protein>
<dbReference type="AlphaFoldDB" id="M1ASE4"/>
<dbReference type="EnsemblPlants" id="PGSC0003DMT400029200">
    <property type="protein sequence ID" value="PGSC0003DMT400029200"/>
    <property type="gene ID" value="PGSC0003DMG400011232"/>
</dbReference>